<proteinExistence type="predicted"/>
<dbReference type="PANTHER" id="PTHR30458:SF0">
    <property type="entry name" value="1,2-PHENYLACETYL-COA EPOXIDASE, SUBUNIT C"/>
    <property type="match status" value="1"/>
</dbReference>
<dbReference type="InterPro" id="IPR007814">
    <property type="entry name" value="PaaA_PaaC"/>
</dbReference>
<keyword evidence="2" id="KW-1185">Reference proteome</keyword>
<dbReference type="InterPro" id="IPR009078">
    <property type="entry name" value="Ferritin-like_SF"/>
</dbReference>
<sequence>MVQSQASLKAGASSASMALVDFIYQLADDELIVGHRSSEWLGMAPDIEEDVAFASMAQDEIGHATFFYGLLETLGEGSADELAFARPVATRRNARFLESENGDWAETITRRLFYEVFEQNRLSALLESCYEPLAQGAQKIMREEYYHLLHIQTYFQRLASAGGEARRRLENAVQRLLPLAGDLFDLGPHRDALLETGILNRSEEQLRNMWLERIGSLLQESGLSWPEATFGAPATRSGRRGEHTPALHQLLKIMGEVYFSDPGARW</sequence>
<dbReference type="NCBIfam" id="TIGR02158">
    <property type="entry name" value="PA_CoA_Oxy3"/>
    <property type="match status" value="1"/>
</dbReference>
<dbReference type="RefSeq" id="WP_268042133.1">
    <property type="nucleotide sequence ID" value="NZ_CP104064.1"/>
</dbReference>
<dbReference type="EMBL" id="CP104064">
    <property type="protein sequence ID" value="WAH35173.1"/>
    <property type="molecule type" value="Genomic_DNA"/>
</dbReference>
<dbReference type="PIRSF" id="PIRSF037834">
    <property type="entry name" value="PA_CoA_Oase3"/>
    <property type="match status" value="1"/>
</dbReference>
<organism evidence="1 2">
    <name type="scientific">Alicyclobacillus dauci</name>
    <dbReference type="NCBI Taxonomy" id="1475485"/>
    <lineage>
        <taxon>Bacteria</taxon>
        <taxon>Bacillati</taxon>
        <taxon>Bacillota</taxon>
        <taxon>Bacilli</taxon>
        <taxon>Bacillales</taxon>
        <taxon>Alicyclobacillaceae</taxon>
        <taxon>Alicyclobacillus</taxon>
    </lineage>
</organism>
<dbReference type="PANTHER" id="PTHR30458">
    <property type="entry name" value="PHENYLACETIC ACID DEGRADATION PROTEIN PAA"/>
    <property type="match status" value="1"/>
</dbReference>
<dbReference type="Proteomes" id="UP001164803">
    <property type="component" value="Chromosome"/>
</dbReference>
<protein>
    <submittedName>
        <fullName evidence="1">Phenylacetate-CoA oxygenase subunit PaaC</fullName>
        <ecNumber evidence="1">1.14.13.149</ecNumber>
    </submittedName>
</protein>
<dbReference type="InterPro" id="IPR011882">
    <property type="entry name" value="PaaC"/>
</dbReference>
<accession>A0ABY6YY15</accession>
<keyword evidence="1" id="KW-0560">Oxidoreductase</keyword>
<reference evidence="1" key="1">
    <citation type="submission" date="2022-08" db="EMBL/GenBank/DDBJ databases">
        <title>Alicyclobacillus dauci DSM2870, complete genome.</title>
        <authorList>
            <person name="Wang Q."/>
            <person name="Cai R."/>
            <person name="Wang Z."/>
        </authorList>
    </citation>
    <scope>NUCLEOTIDE SEQUENCE</scope>
    <source>
        <strain evidence="1">DSM 28700</strain>
    </source>
</reference>
<gene>
    <name evidence="1" type="primary">paaC</name>
    <name evidence="1" type="ORF">NZD86_12695</name>
</gene>
<dbReference type="EC" id="1.14.13.149" evidence="1"/>
<evidence type="ECO:0000313" key="2">
    <source>
        <dbReference type="Proteomes" id="UP001164803"/>
    </source>
</evidence>
<dbReference type="InterPro" id="IPR012347">
    <property type="entry name" value="Ferritin-like"/>
</dbReference>
<dbReference type="Pfam" id="PF05138">
    <property type="entry name" value="PaaA_PaaC"/>
    <property type="match status" value="1"/>
</dbReference>
<dbReference type="GO" id="GO:0097266">
    <property type="term" value="F:phenylacetyl-CoA 1,2-epoxidase activity"/>
    <property type="evidence" value="ECO:0007669"/>
    <property type="project" value="UniProtKB-EC"/>
</dbReference>
<evidence type="ECO:0000313" key="1">
    <source>
        <dbReference type="EMBL" id="WAH35173.1"/>
    </source>
</evidence>
<dbReference type="Gene3D" id="1.20.1260.10">
    <property type="match status" value="1"/>
</dbReference>
<dbReference type="InterPro" id="IPR052703">
    <property type="entry name" value="Aromatic_CoA_ox/epox"/>
</dbReference>
<name>A0ABY6YY15_9BACL</name>
<dbReference type="SUPFAM" id="SSF47240">
    <property type="entry name" value="Ferritin-like"/>
    <property type="match status" value="1"/>
</dbReference>